<protein>
    <recommendedName>
        <fullName evidence="1">Glycosyltransferase 2-like domain-containing protein</fullName>
    </recommendedName>
</protein>
<dbReference type="CDD" id="cd04186">
    <property type="entry name" value="GT_2_like_c"/>
    <property type="match status" value="1"/>
</dbReference>
<dbReference type="AlphaFoldDB" id="A0A1F6DKL4"/>
<evidence type="ECO:0000259" key="1">
    <source>
        <dbReference type="Pfam" id="PF00535"/>
    </source>
</evidence>
<proteinExistence type="predicted"/>
<dbReference type="Pfam" id="PF00535">
    <property type="entry name" value="Glycos_transf_2"/>
    <property type="match status" value="1"/>
</dbReference>
<dbReference type="SUPFAM" id="SSF53448">
    <property type="entry name" value="Nucleotide-diphospho-sugar transferases"/>
    <property type="match status" value="1"/>
</dbReference>
<dbReference type="PANTHER" id="PTHR43179:SF7">
    <property type="entry name" value="RHAMNOSYLTRANSFERASE WBBL"/>
    <property type="match status" value="1"/>
</dbReference>
<sequence length="258" mass="29440">MYDIQIQIVNYKSKKYLFECLESVSKDLAGVSFSYHIAVLDNASGDDLSDILTQFPSLKSVEVVQGVENKGFGAGNNLLAERANAEYLLLLNPDTKIIEPNTVVRMLEQIKSLHADVYGPRLIAEGNTTQWWDHGELYGFKAWIANLAASSHWEEQTKPVSAAWVSGAVFLLKKETYDSVGGFDENFFLYKEEEDLCYMLRKNGACIIYDPTVTIFHRGGVSARKEDHMQKSSAYFIEKHFRNRPSYYFAKFILWCKK</sequence>
<dbReference type="PANTHER" id="PTHR43179">
    <property type="entry name" value="RHAMNOSYLTRANSFERASE WBBL"/>
    <property type="match status" value="1"/>
</dbReference>
<organism evidence="2 3">
    <name type="scientific">Candidatus Kaiserbacteria bacterium RIFCSPHIGHO2_02_FULL_49_34</name>
    <dbReference type="NCBI Taxonomy" id="1798491"/>
    <lineage>
        <taxon>Bacteria</taxon>
        <taxon>Candidatus Kaiseribacteriota</taxon>
    </lineage>
</organism>
<dbReference type="Gene3D" id="3.90.550.10">
    <property type="entry name" value="Spore Coat Polysaccharide Biosynthesis Protein SpsA, Chain A"/>
    <property type="match status" value="1"/>
</dbReference>
<name>A0A1F6DKL4_9BACT</name>
<dbReference type="EMBL" id="MFLE01000013">
    <property type="protein sequence ID" value="OGG61975.1"/>
    <property type="molecule type" value="Genomic_DNA"/>
</dbReference>
<dbReference type="InterPro" id="IPR001173">
    <property type="entry name" value="Glyco_trans_2-like"/>
</dbReference>
<dbReference type="InterPro" id="IPR029044">
    <property type="entry name" value="Nucleotide-diphossugar_trans"/>
</dbReference>
<dbReference type="Proteomes" id="UP000176511">
    <property type="component" value="Unassembled WGS sequence"/>
</dbReference>
<dbReference type="STRING" id="1798491.A3C87_01845"/>
<evidence type="ECO:0000313" key="2">
    <source>
        <dbReference type="EMBL" id="OGG61975.1"/>
    </source>
</evidence>
<reference evidence="2 3" key="1">
    <citation type="journal article" date="2016" name="Nat. Commun.">
        <title>Thousands of microbial genomes shed light on interconnected biogeochemical processes in an aquifer system.</title>
        <authorList>
            <person name="Anantharaman K."/>
            <person name="Brown C.T."/>
            <person name="Hug L.A."/>
            <person name="Sharon I."/>
            <person name="Castelle C.J."/>
            <person name="Probst A.J."/>
            <person name="Thomas B.C."/>
            <person name="Singh A."/>
            <person name="Wilkins M.J."/>
            <person name="Karaoz U."/>
            <person name="Brodie E.L."/>
            <person name="Williams K.H."/>
            <person name="Hubbard S.S."/>
            <person name="Banfield J.F."/>
        </authorList>
    </citation>
    <scope>NUCLEOTIDE SEQUENCE [LARGE SCALE GENOMIC DNA]</scope>
</reference>
<comment type="caution">
    <text evidence="2">The sequence shown here is derived from an EMBL/GenBank/DDBJ whole genome shotgun (WGS) entry which is preliminary data.</text>
</comment>
<accession>A0A1F6DKL4</accession>
<feature type="domain" description="Glycosyltransferase 2-like" evidence="1">
    <location>
        <begin position="8"/>
        <end position="143"/>
    </location>
</feature>
<gene>
    <name evidence="2" type="ORF">A3C87_01845</name>
</gene>
<evidence type="ECO:0000313" key="3">
    <source>
        <dbReference type="Proteomes" id="UP000176511"/>
    </source>
</evidence>